<name>A0A381PSB9_9ZZZZ</name>
<feature type="transmembrane region" description="Helical" evidence="1">
    <location>
        <begin position="6"/>
        <end position="26"/>
    </location>
</feature>
<keyword evidence="1" id="KW-1133">Transmembrane helix</keyword>
<reference evidence="2" key="1">
    <citation type="submission" date="2018-05" db="EMBL/GenBank/DDBJ databases">
        <authorList>
            <person name="Lanie J.A."/>
            <person name="Ng W.-L."/>
            <person name="Kazmierczak K.M."/>
            <person name="Andrzejewski T.M."/>
            <person name="Davidsen T.M."/>
            <person name="Wayne K.J."/>
            <person name="Tettelin H."/>
            <person name="Glass J.I."/>
            <person name="Rusch D."/>
            <person name="Podicherti R."/>
            <person name="Tsui H.-C.T."/>
            <person name="Winkler M.E."/>
        </authorList>
    </citation>
    <scope>NUCLEOTIDE SEQUENCE</scope>
</reference>
<sequence>MKNDFMMHLVIVGGIILVFSLILKIIGVTF</sequence>
<protein>
    <submittedName>
        <fullName evidence="2">Uncharacterized protein</fullName>
    </submittedName>
</protein>
<dbReference type="EMBL" id="UINC01001047">
    <property type="protein sequence ID" value="SUZ68919.1"/>
    <property type="molecule type" value="Genomic_DNA"/>
</dbReference>
<organism evidence="2">
    <name type="scientific">marine metagenome</name>
    <dbReference type="NCBI Taxonomy" id="408172"/>
    <lineage>
        <taxon>unclassified sequences</taxon>
        <taxon>metagenomes</taxon>
        <taxon>ecological metagenomes</taxon>
    </lineage>
</organism>
<keyword evidence="1" id="KW-0472">Membrane</keyword>
<evidence type="ECO:0000313" key="2">
    <source>
        <dbReference type="EMBL" id="SUZ68919.1"/>
    </source>
</evidence>
<accession>A0A381PSB9</accession>
<keyword evidence="1" id="KW-0812">Transmembrane</keyword>
<dbReference type="AlphaFoldDB" id="A0A381PSB9"/>
<evidence type="ECO:0000256" key="1">
    <source>
        <dbReference type="SAM" id="Phobius"/>
    </source>
</evidence>
<proteinExistence type="predicted"/>
<gene>
    <name evidence="2" type="ORF">METZ01_LOCUS21773</name>
</gene>